<protein>
    <submittedName>
        <fullName evidence="2">Uncharacterized protein</fullName>
    </submittedName>
</protein>
<reference evidence="2" key="1">
    <citation type="submission" date="2023-02" db="EMBL/GenBank/DDBJ databases">
        <title>Nocardiopsis ansamitocini NBRC 112285.</title>
        <authorList>
            <person name="Ichikawa N."/>
            <person name="Sato H."/>
            <person name="Tonouchi N."/>
        </authorList>
    </citation>
    <scope>NUCLEOTIDE SEQUENCE</scope>
    <source>
        <strain evidence="2">NBRC 112285</strain>
    </source>
</reference>
<dbReference type="Proteomes" id="UP001165092">
    <property type="component" value="Unassembled WGS sequence"/>
</dbReference>
<organism evidence="2 3">
    <name type="scientific">Nocardiopsis ansamitocini</name>
    <dbReference type="NCBI Taxonomy" id="1670832"/>
    <lineage>
        <taxon>Bacteria</taxon>
        <taxon>Bacillati</taxon>
        <taxon>Actinomycetota</taxon>
        <taxon>Actinomycetes</taxon>
        <taxon>Streptosporangiales</taxon>
        <taxon>Nocardiopsidaceae</taxon>
        <taxon>Nocardiopsis</taxon>
    </lineage>
</organism>
<keyword evidence="3" id="KW-1185">Reference proteome</keyword>
<dbReference type="RefSeq" id="WP_285757358.1">
    <property type="nucleotide sequence ID" value="NZ_BSQG01000001.1"/>
</dbReference>
<name>A0A9W6P3M8_9ACTN</name>
<evidence type="ECO:0000313" key="3">
    <source>
        <dbReference type="Proteomes" id="UP001165092"/>
    </source>
</evidence>
<sequence>MNELTLVLTGAAISLVTSAVVTWLLGRQARQTQDRSAVRDSARRLTAVFIAERDASTAGTEAGSPSRLAEAEAVSLALTDRKVRGRIGDVIRLLRESGITELQELSGVRSGRGRSLLCDHALDVLGAHFRGERLPALPEAIRKMLDVENEALGIHSGSTLSSPVVPSGSPVASAEEEPAPAPAVSSRKVRSKPRPGAPRSAGSQD</sequence>
<feature type="region of interest" description="Disordered" evidence="1">
    <location>
        <begin position="156"/>
        <end position="205"/>
    </location>
</feature>
<evidence type="ECO:0000256" key="1">
    <source>
        <dbReference type="SAM" id="MobiDB-lite"/>
    </source>
</evidence>
<comment type="caution">
    <text evidence="2">The sequence shown here is derived from an EMBL/GenBank/DDBJ whole genome shotgun (WGS) entry which is preliminary data.</text>
</comment>
<feature type="compositionally biased region" description="Low complexity" evidence="1">
    <location>
        <begin position="156"/>
        <end position="173"/>
    </location>
</feature>
<dbReference type="EMBL" id="BSQG01000001">
    <property type="protein sequence ID" value="GLU46513.1"/>
    <property type="molecule type" value="Genomic_DNA"/>
</dbReference>
<dbReference type="AlphaFoldDB" id="A0A9W6P3M8"/>
<accession>A0A9W6P3M8</accession>
<gene>
    <name evidence="2" type="ORF">Nans01_08640</name>
</gene>
<evidence type="ECO:0000313" key="2">
    <source>
        <dbReference type="EMBL" id="GLU46513.1"/>
    </source>
</evidence>
<proteinExistence type="predicted"/>